<evidence type="ECO:0000256" key="2">
    <source>
        <dbReference type="SAM" id="Phobius"/>
    </source>
</evidence>
<accession>A0ABR3GDW9</accession>
<keyword evidence="2" id="KW-0812">Transmembrane</keyword>
<feature type="region of interest" description="Disordered" evidence="1">
    <location>
        <begin position="61"/>
        <end position="80"/>
    </location>
</feature>
<organism evidence="3 4">
    <name type="scientific">Discina gigas</name>
    <dbReference type="NCBI Taxonomy" id="1032678"/>
    <lineage>
        <taxon>Eukaryota</taxon>
        <taxon>Fungi</taxon>
        <taxon>Dikarya</taxon>
        <taxon>Ascomycota</taxon>
        <taxon>Pezizomycotina</taxon>
        <taxon>Pezizomycetes</taxon>
        <taxon>Pezizales</taxon>
        <taxon>Discinaceae</taxon>
        <taxon>Discina</taxon>
    </lineage>
</organism>
<name>A0ABR3GDW9_9PEZI</name>
<protein>
    <submittedName>
        <fullName evidence="3">Uncharacterized protein</fullName>
    </submittedName>
</protein>
<evidence type="ECO:0000256" key="1">
    <source>
        <dbReference type="SAM" id="MobiDB-lite"/>
    </source>
</evidence>
<evidence type="ECO:0000313" key="3">
    <source>
        <dbReference type="EMBL" id="KAL0634157.1"/>
    </source>
</evidence>
<dbReference type="Pfam" id="PF04791">
    <property type="entry name" value="LMBR1"/>
    <property type="match status" value="1"/>
</dbReference>
<gene>
    <name evidence="3" type="ORF">Q9L58_006895</name>
</gene>
<keyword evidence="2" id="KW-1133">Transmembrane helix</keyword>
<dbReference type="EMBL" id="JBBBZM010000102">
    <property type="protein sequence ID" value="KAL0634157.1"/>
    <property type="molecule type" value="Genomic_DNA"/>
</dbReference>
<comment type="caution">
    <text evidence="3">The sequence shown here is derived from an EMBL/GenBank/DDBJ whole genome shotgun (WGS) entry which is preliminary data.</text>
</comment>
<dbReference type="InterPro" id="IPR006876">
    <property type="entry name" value="LMBR1-like_membr_prot"/>
</dbReference>
<proteinExistence type="predicted"/>
<evidence type="ECO:0000313" key="4">
    <source>
        <dbReference type="Proteomes" id="UP001447188"/>
    </source>
</evidence>
<dbReference type="Proteomes" id="UP001447188">
    <property type="component" value="Unassembled WGS sequence"/>
</dbReference>
<feature type="transmembrane region" description="Helical" evidence="2">
    <location>
        <begin position="6"/>
        <end position="24"/>
    </location>
</feature>
<reference evidence="3 4" key="1">
    <citation type="submission" date="2024-02" db="EMBL/GenBank/DDBJ databases">
        <title>Discinaceae phylogenomics.</title>
        <authorList>
            <person name="Dirks A.C."/>
            <person name="James T.Y."/>
        </authorList>
    </citation>
    <scope>NUCLEOTIDE SEQUENCE [LARGE SCALE GENOMIC DNA]</scope>
    <source>
        <strain evidence="3 4">ACD0624</strain>
    </source>
</reference>
<sequence length="80" mass="8538">MAITSGVFSALCLTILAAVVLLLQRFFLPLRSTPEYLLVSTFLPLFISSSIVVLVPIDLASSSAGDSGSRGMHMPLSRIK</sequence>
<keyword evidence="4" id="KW-1185">Reference proteome</keyword>
<feature type="transmembrane region" description="Helical" evidence="2">
    <location>
        <begin position="36"/>
        <end position="57"/>
    </location>
</feature>
<keyword evidence="2" id="KW-0472">Membrane</keyword>